<dbReference type="AlphaFoldDB" id="A0A075AG02"/>
<name>A0A075AG02_OPIVI</name>
<dbReference type="EMBL" id="KL596704">
    <property type="protein sequence ID" value="KER28244.1"/>
    <property type="molecule type" value="Genomic_DNA"/>
</dbReference>
<accession>A0A075AG02</accession>
<dbReference type="RefSeq" id="XP_009168039.1">
    <property type="nucleotide sequence ID" value="XM_009169775.1"/>
</dbReference>
<dbReference type="Proteomes" id="UP000054324">
    <property type="component" value="Unassembled WGS sequence"/>
</dbReference>
<dbReference type="GeneID" id="20319097"/>
<protein>
    <submittedName>
        <fullName evidence="1">Uncharacterized protein</fullName>
    </submittedName>
</protein>
<gene>
    <name evidence="1" type="ORF">T265_04915</name>
</gene>
<sequence length="77" mass="8544">MSKHSSVDGLQSDLLARLVSVEQLSANASRNAAWLWGRCTWTSVANLALSRRAARKQPFVKPRTCENMEIEDADKIG</sequence>
<organism evidence="1 2">
    <name type="scientific">Opisthorchis viverrini</name>
    <name type="common">Southeast Asian liver fluke</name>
    <dbReference type="NCBI Taxonomy" id="6198"/>
    <lineage>
        <taxon>Eukaryota</taxon>
        <taxon>Metazoa</taxon>
        <taxon>Spiralia</taxon>
        <taxon>Lophotrochozoa</taxon>
        <taxon>Platyhelminthes</taxon>
        <taxon>Trematoda</taxon>
        <taxon>Digenea</taxon>
        <taxon>Opisthorchiida</taxon>
        <taxon>Opisthorchiata</taxon>
        <taxon>Opisthorchiidae</taxon>
        <taxon>Opisthorchis</taxon>
    </lineage>
</organism>
<evidence type="ECO:0000313" key="2">
    <source>
        <dbReference type="Proteomes" id="UP000054324"/>
    </source>
</evidence>
<proteinExistence type="predicted"/>
<dbReference type="KEGG" id="ovi:T265_04915"/>
<dbReference type="CTD" id="20319097"/>
<evidence type="ECO:0000313" key="1">
    <source>
        <dbReference type="EMBL" id="KER28244.1"/>
    </source>
</evidence>
<reference evidence="1 2" key="1">
    <citation type="submission" date="2013-11" db="EMBL/GenBank/DDBJ databases">
        <title>Opisthorchis viverrini - life in the bile duct.</title>
        <authorList>
            <person name="Young N.D."/>
            <person name="Nagarajan N."/>
            <person name="Lin S.J."/>
            <person name="Korhonen P.K."/>
            <person name="Jex A.R."/>
            <person name="Hall R.S."/>
            <person name="Safavi-Hemami H."/>
            <person name="Kaewkong W."/>
            <person name="Bertrand D."/>
            <person name="Gao S."/>
            <person name="Seet Q."/>
            <person name="Wongkham S."/>
            <person name="Teh B.T."/>
            <person name="Wongkham C."/>
            <person name="Intapan P.M."/>
            <person name="Maleewong W."/>
            <person name="Yang X."/>
            <person name="Hu M."/>
            <person name="Wang Z."/>
            <person name="Hofmann A."/>
            <person name="Sternberg P.W."/>
            <person name="Tan P."/>
            <person name="Wang J."/>
            <person name="Gasser R.B."/>
        </authorList>
    </citation>
    <scope>NUCLEOTIDE SEQUENCE [LARGE SCALE GENOMIC DNA]</scope>
</reference>
<keyword evidence="2" id="KW-1185">Reference proteome</keyword>